<proteinExistence type="predicted"/>
<dbReference type="EMBL" id="JAWONS010000049">
    <property type="protein sequence ID" value="MDW2796438.1"/>
    <property type="molecule type" value="Genomic_DNA"/>
</dbReference>
<feature type="domain" description="AB hydrolase-1" evidence="1">
    <location>
        <begin position="19"/>
        <end position="121"/>
    </location>
</feature>
<evidence type="ECO:0000259" key="1">
    <source>
        <dbReference type="Pfam" id="PF00561"/>
    </source>
</evidence>
<dbReference type="RefSeq" id="WP_318062710.1">
    <property type="nucleotide sequence ID" value="NZ_JAWONS010000049.1"/>
</dbReference>
<dbReference type="GO" id="GO:0016787">
    <property type="term" value="F:hydrolase activity"/>
    <property type="evidence" value="ECO:0007669"/>
    <property type="project" value="UniProtKB-KW"/>
</dbReference>
<protein>
    <submittedName>
        <fullName evidence="2">Alpha/beta hydrolase</fullName>
    </submittedName>
</protein>
<keyword evidence="2" id="KW-0378">Hydrolase</keyword>
<dbReference type="PANTHER" id="PTHR46331">
    <property type="entry name" value="VALACYCLOVIR HYDROLASE"/>
    <property type="match status" value="1"/>
</dbReference>
<gene>
    <name evidence="2" type="ORF">RZO55_02420</name>
</gene>
<dbReference type="Proteomes" id="UP001276854">
    <property type="component" value="Unassembled WGS sequence"/>
</dbReference>
<keyword evidence="3" id="KW-1185">Reference proteome</keyword>
<dbReference type="InterPro" id="IPR029058">
    <property type="entry name" value="AB_hydrolase_fold"/>
</dbReference>
<evidence type="ECO:0000313" key="2">
    <source>
        <dbReference type="EMBL" id="MDW2796438.1"/>
    </source>
</evidence>
<dbReference type="Gene3D" id="3.40.50.1820">
    <property type="entry name" value="alpha/beta hydrolase"/>
    <property type="match status" value="1"/>
</dbReference>
<dbReference type="SUPFAM" id="SSF53474">
    <property type="entry name" value="alpha/beta-Hydrolases"/>
    <property type="match status" value="1"/>
</dbReference>
<accession>A0ABU4GHK5</accession>
<comment type="caution">
    <text evidence="2">The sequence shown here is derived from an EMBL/GenBank/DDBJ whole genome shotgun (WGS) entry which is preliminary data.</text>
</comment>
<sequence length="221" mass="24855">MFITVNGIRLHYEVSGKGPAVILVHGNGEDHSIYNETASLLQTEYTVYALDSRGHGKSTGKNDISYEKMAKDVAEFIRILELDRPLYCGFSDGGIIGILAAVRYPGLLKKMVICGANAFPEGLKRRWLFLFGFLGILVREPRVRMMLKEPQISGRELEQISIPTLLLAGEKDMVLLSHTQYLASRIKDSILKILPGETHGSYVIHSRKLYFHIKKFMKDTA</sequence>
<dbReference type="PANTHER" id="PTHR46331:SF2">
    <property type="entry name" value="VALACYCLOVIR HYDROLASE"/>
    <property type="match status" value="1"/>
</dbReference>
<dbReference type="InterPro" id="IPR000073">
    <property type="entry name" value="AB_hydrolase_1"/>
</dbReference>
<name>A0ABU4GHK5_9CLOT</name>
<organism evidence="2 3">
    <name type="scientific">Clostridium boliviensis</name>
    <dbReference type="NCBI Taxonomy" id="318465"/>
    <lineage>
        <taxon>Bacteria</taxon>
        <taxon>Bacillati</taxon>
        <taxon>Bacillota</taxon>
        <taxon>Clostridia</taxon>
        <taxon>Eubacteriales</taxon>
        <taxon>Clostridiaceae</taxon>
        <taxon>Clostridium</taxon>
    </lineage>
</organism>
<reference evidence="2 3" key="1">
    <citation type="submission" date="2023-10" db="EMBL/GenBank/DDBJ databases">
        <title>A novel Glycoside Hydrolase 43-Like Enzyme from Clostrdium boliviensis is an Endo-xylanase, and a Candidate for Xylooligosaccharides Production from Different Xylan Substrates.</title>
        <authorList>
            <person name="Alvarez M.T."/>
            <person name="Rocabado-Villegas L.R."/>
            <person name="Salas-Veizaga D.M."/>
            <person name="Linares-Pasten J.A."/>
            <person name="Gudmundsdottir E.E."/>
            <person name="Hreggvidsson G.O."/>
            <person name="Adlercreutz P."/>
            <person name="Nordberg Karlsson E."/>
        </authorList>
    </citation>
    <scope>NUCLEOTIDE SEQUENCE [LARGE SCALE GENOMIC DNA]</scope>
    <source>
        <strain evidence="2 3">E-1</strain>
    </source>
</reference>
<dbReference type="Pfam" id="PF00561">
    <property type="entry name" value="Abhydrolase_1"/>
    <property type="match status" value="1"/>
</dbReference>
<evidence type="ECO:0000313" key="3">
    <source>
        <dbReference type="Proteomes" id="UP001276854"/>
    </source>
</evidence>